<dbReference type="InterPro" id="IPR008757">
    <property type="entry name" value="Peptidase_M6-like_domain"/>
</dbReference>
<keyword evidence="2" id="KW-1185">Reference proteome</keyword>
<reference evidence="1" key="1">
    <citation type="submission" date="2022-08" db="EMBL/GenBank/DDBJ databases">
        <title>Alicyclobacillus fastidiosus DSM 17978, complete genome.</title>
        <authorList>
            <person name="Wang Q."/>
            <person name="Cai R."/>
            <person name="Wang Z."/>
        </authorList>
    </citation>
    <scope>NUCLEOTIDE SEQUENCE</scope>
    <source>
        <strain evidence="1">DSM 17978</strain>
    </source>
</reference>
<dbReference type="Proteomes" id="UP001164761">
    <property type="component" value="Chromosome"/>
</dbReference>
<keyword evidence="1" id="KW-0378">Hydrolase</keyword>
<evidence type="ECO:0000313" key="2">
    <source>
        <dbReference type="Proteomes" id="UP001164761"/>
    </source>
</evidence>
<protein>
    <submittedName>
        <fullName evidence="1">M6 family metalloprotease domain-containing protein</fullName>
    </submittedName>
</protein>
<sequence>MADSSVLMEGAVLYHDHREDANLGKLPGRVGWTDLGQFTNHGIFQPSVGTIQAVMIFVDFPNAPVSEAPKNYQHTRPYYEWLVPGGRQWFIDASFGRMDVHVTPINRWYRMSKVDDTYGFQRGISSDQHTNYIQEAVLLAAADVDYSKYDVVYIVPCKNASGITFSPTHIDGGRNKVAVNGRVVTHAVTFGQDMWRWGYKVMNHETLHICGLPDLYAFEEKGNPSNSHYFVGGWDVMGLISGHAPDPFAWHKWKLGWLDDDQVDVVTKPGAFIHHLSPIESSGGTKMVVIPLSETSAFVIESRRPLGNDNYATDSGVLVYHVDSSVRTGRGPLYVVHGNPELRDTYDPDDVNTACLGLNENKFATFDDPTSGVSVTVISQSEVEDVVLVKRSDQAVSL</sequence>
<accession>A0ABY6ZCB8</accession>
<dbReference type="PANTHER" id="PTHR41775">
    <property type="entry name" value="SECRETED PROTEIN-RELATED"/>
    <property type="match status" value="1"/>
</dbReference>
<name>A0ABY6ZCB8_9BACL</name>
<gene>
    <name evidence="1" type="ORF">NZD89_19530</name>
</gene>
<organism evidence="1 2">
    <name type="scientific">Alicyclobacillus fastidiosus</name>
    <dbReference type="NCBI Taxonomy" id="392011"/>
    <lineage>
        <taxon>Bacteria</taxon>
        <taxon>Bacillati</taxon>
        <taxon>Bacillota</taxon>
        <taxon>Bacilli</taxon>
        <taxon>Bacillales</taxon>
        <taxon>Alicyclobacillaceae</taxon>
        <taxon>Alicyclobacillus</taxon>
    </lineage>
</organism>
<keyword evidence="1" id="KW-0645">Protease</keyword>
<dbReference type="RefSeq" id="WP_268004400.1">
    <property type="nucleotide sequence ID" value="NZ_CP104067.1"/>
</dbReference>
<dbReference type="GO" id="GO:0008237">
    <property type="term" value="F:metallopeptidase activity"/>
    <property type="evidence" value="ECO:0007669"/>
    <property type="project" value="UniProtKB-KW"/>
</dbReference>
<keyword evidence="1" id="KW-0482">Metalloprotease</keyword>
<dbReference type="NCBIfam" id="TIGR03296">
    <property type="entry name" value="M6dom_TIGR03296"/>
    <property type="match status" value="1"/>
</dbReference>
<proteinExistence type="predicted"/>
<evidence type="ECO:0000313" key="1">
    <source>
        <dbReference type="EMBL" id="WAH40501.1"/>
    </source>
</evidence>
<dbReference type="EMBL" id="CP104067">
    <property type="protein sequence ID" value="WAH40501.1"/>
    <property type="molecule type" value="Genomic_DNA"/>
</dbReference>
<dbReference type="PANTHER" id="PTHR41775:SF1">
    <property type="entry name" value="PEPTIDASE M6-LIKE DOMAIN-CONTAINING PROTEIN"/>
    <property type="match status" value="1"/>
</dbReference>